<protein>
    <submittedName>
        <fullName evidence="6">HAD family hydrolase</fullName>
        <ecNumber evidence="6">3.1.3.-</ecNumber>
    </submittedName>
</protein>
<dbReference type="InterPro" id="IPR036412">
    <property type="entry name" value="HAD-like_sf"/>
</dbReference>
<dbReference type="SFLD" id="SFLDG01129">
    <property type="entry name" value="C1.5:_HAD__Beta-PGM__Phosphata"/>
    <property type="match status" value="1"/>
</dbReference>
<evidence type="ECO:0000256" key="4">
    <source>
        <dbReference type="ARBA" id="ARBA00022801"/>
    </source>
</evidence>
<dbReference type="RefSeq" id="WP_250872584.1">
    <property type="nucleotide sequence ID" value="NZ_JALXFV010000002.1"/>
</dbReference>
<dbReference type="NCBIfam" id="TIGR01549">
    <property type="entry name" value="HAD-SF-IA-v1"/>
    <property type="match status" value="1"/>
</dbReference>
<dbReference type="EMBL" id="JBHUDC010000002">
    <property type="protein sequence ID" value="MFD1512614.1"/>
    <property type="molecule type" value="Genomic_DNA"/>
</dbReference>
<accession>A0ABD6ASB1</accession>
<dbReference type="InterPro" id="IPR006439">
    <property type="entry name" value="HAD-SF_hydro_IA"/>
</dbReference>
<reference evidence="6 7" key="1">
    <citation type="journal article" date="2019" name="Int. J. Syst. Evol. Microbiol.">
        <title>The Global Catalogue of Microorganisms (GCM) 10K type strain sequencing project: providing services to taxonomists for standard genome sequencing and annotation.</title>
        <authorList>
            <consortium name="The Broad Institute Genomics Platform"/>
            <consortium name="The Broad Institute Genome Sequencing Center for Infectious Disease"/>
            <person name="Wu L."/>
            <person name="Ma J."/>
        </authorList>
    </citation>
    <scope>NUCLEOTIDE SEQUENCE [LARGE SCALE GENOMIC DNA]</scope>
    <source>
        <strain evidence="6 7">CGMCC 1.12563</strain>
    </source>
</reference>
<proteinExistence type="inferred from homology"/>
<dbReference type="GO" id="GO:0046872">
    <property type="term" value="F:metal ion binding"/>
    <property type="evidence" value="ECO:0007669"/>
    <property type="project" value="UniProtKB-KW"/>
</dbReference>
<dbReference type="EC" id="3.1.3.-" evidence="6"/>
<evidence type="ECO:0000256" key="2">
    <source>
        <dbReference type="ARBA" id="ARBA00007958"/>
    </source>
</evidence>
<keyword evidence="7" id="KW-1185">Reference proteome</keyword>
<name>A0ABD6ASB1_9EURY</name>
<dbReference type="PANTHER" id="PTHR46470">
    <property type="entry name" value="N-ACYLNEURAMINATE-9-PHOSPHATASE"/>
    <property type="match status" value="1"/>
</dbReference>
<dbReference type="InterPro" id="IPR051400">
    <property type="entry name" value="HAD-like_hydrolase"/>
</dbReference>
<comment type="cofactor">
    <cofactor evidence="1">
        <name>Mg(2+)</name>
        <dbReference type="ChEBI" id="CHEBI:18420"/>
    </cofactor>
</comment>
<gene>
    <name evidence="6" type="ORF">ACFSBT_04875</name>
</gene>
<dbReference type="InterPro" id="IPR023198">
    <property type="entry name" value="PGP-like_dom2"/>
</dbReference>
<keyword evidence="4 6" id="KW-0378">Hydrolase</keyword>
<evidence type="ECO:0000313" key="7">
    <source>
        <dbReference type="Proteomes" id="UP001597187"/>
    </source>
</evidence>
<dbReference type="SFLD" id="SFLDS00003">
    <property type="entry name" value="Haloacid_Dehalogenase"/>
    <property type="match status" value="1"/>
</dbReference>
<keyword evidence="3" id="KW-0479">Metal-binding</keyword>
<dbReference type="GO" id="GO:0016787">
    <property type="term" value="F:hydrolase activity"/>
    <property type="evidence" value="ECO:0007669"/>
    <property type="project" value="UniProtKB-KW"/>
</dbReference>
<dbReference type="InterPro" id="IPR023214">
    <property type="entry name" value="HAD_sf"/>
</dbReference>
<dbReference type="Gene3D" id="3.40.50.1000">
    <property type="entry name" value="HAD superfamily/HAD-like"/>
    <property type="match status" value="1"/>
</dbReference>
<organism evidence="6 7">
    <name type="scientific">Halomarina rubra</name>
    <dbReference type="NCBI Taxonomy" id="2071873"/>
    <lineage>
        <taxon>Archaea</taxon>
        <taxon>Methanobacteriati</taxon>
        <taxon>Methanobacteriota</taxon>
        <taxon>Stenosarchaea group</taxon>
        <taxon>Halobacteria</taxon>
        <taxon>Halobacteriales</taxon>
        <taxon>Natronomonadaceae</taxon>
        <taxon>Halomarina</taxon>
    </lineage>
</organism>
<comment type="similarity">
    <text evidence="2">Belongs to the HAD-like hydrolase superfamily.</text>
</comment>
<dbReference type="Pfam" id="PF00702">
    <property type="entry name" value="Hydrolase"/>
    <property type="match status" value="1"/>
</dbReference>
<dbReference type="SUPFAM" id="SSF56784">
    <property type="entry name" value="HAD-like"/>
    <property type="match status" value="1"/>
</dbReference>
<evidence type="ECO:0000256" key="5">
    <source>
        <dbReference type="ARBA" id="ARBA00022842"/>
    </source>
</evidence>
<keyword evidence="5" id="KW-0460">Magnesium</keyword>
<dbReference type="GO" id="GO:0044281">
    <property type="term" value="P:small molecule metabolic process"/>
    <property type="evidence" value="ECO:0007669"/>
    <property type="project" value="UniProtKB-ARBA"/>
</dbReference>
<dbReference type="Proteomes" id="UP001597187">
    <property type="component" value="Unassembled WGS sequence"/>
</dbReference>
<sequence>MDDLRYEGVFFDIGGVLLDLASVRRSHEAFLRRFAEREGYDDVEALVSDWRAALGHHFSSREATRFRSALDGYRLAIDVAATLRESDSTTRQELLSGQKDVLTTVPDESWRPLFEQASDEHVRPTSGAVETVRALDDAGCYLGVISDIDTAEADRMLDRFGLTDRFDRVTTSEAVGRTKPHSAMFEAALADVPVSPERSLYVGDRYDHDMRGGSRAGLTTVAHGGTAAENAADDPDDVVDFAVSDLRELLDIVGVV</sequence>
<comment type="caution">
    <text evidence="6">The sequence shown here is derived from an EMBL/GenBank/DDBJ whole genome shotgun (WGS) entry which is preliminary data.</text>
</comment>
<evidence type="ECO:0000256" key="1">
    <source>
        <dbReference type="ARBA" id="ARBA00001946"/>
    </source>
</evidence>
<evidence type="ECO:0000256" key="3">
    <source>
        <dbReference type="ARBA" id="ARBA00022723"/>
    </source>
</evidence>
<dbReference type="PANTHER" id="PTHR46470:SF2">
    <property type="entry name" value="GLYCERALDEHYDE 3-PHOSPHATE PHOSPHATASE"/>
    <property type="match status" value="1"/>
</dbReference>
<dbReference type="Gene3D" id="1.10.150.240">
    <property type="entry name" value="Putative phosphatase, domain 2"/>
    <property type="match status" value="1"/>
</dbReference>
<dbReference type="AlphaFoldDB" id="A0ABD6ASB1"/>
<evidence type="ECO:0000313" key="6">
    <source>
        <dbReference type="EMBL" id="MFD1512614.1"/>
    </source>
</evidence>